<dbReference type="EMBL" id="CM010637">
    <property type="protein sequence ID" value="RID42633.1"/>
    <property type="molecule type" value="Genomic_DNA"/>
</dbReference>
<dbReference type="AlphaFoldDB" id="A0A397XXV8"/>
<gene>
    <name evidence="2" type="ORF">BRARA_J02504</name>
</gene>
<protein>
    <submittedName>
        <fullName evidence="2">Uncharacterized protein</fullName>
    </submittedName>
</protein>
<keyword evidence="1" id="KW-0812">Transmembrane</keyword>
<accession>A0A397XXV8</accession>
<organism evidence="2 3">
    <name type="scientific">Brassica campestris</name>
    <name type="common">Field mustard</name>
    <dbReference type="NCBI Taxonomy" id="3711"/>
    <lineage>
        <taxon>Eukaryota</taxon>
        <taxon>Viridiplantae</taxon>
        <taxon>Streptophyta</taxon>
        <taxon>Embryophyta</taxon>
        <taxon>Tracheophyta</taxon>
        <taxon>Spermatophyta</taxon>
        <taxon>Magnoliopsida</taxon>
        <taxon>eudicotyledons</taxon>
        <taxon>Gunneridae</taxon>
        <taxon>Pentapetalae</taxon>
        <taxon>rosids</taxon>
        <taxon>malvids</taxon>
        <taxon>Brassicales</taxon>
        <taxon>Brassicaceae</taxon>
        <taxon>Brassiceae</taxon>
        <taxon>Brassica</taxon>
    </lineage>
</organism>
<dbReference type="Proteomes" id="UP000264353">
    <property type="component" value="Chromosome A10"/>
</dbReference>
<proteinExistence type="predicted"/>
<evidence type="ECO:0000256" key="1">
    <source>
        <dbReference type="SAM" id="Phobius"/>
    </source>
</evidence>
<feature type="transmembrane region" description="Helical" evidence="1">
    <location>
        <begin position="37"/>
        <end position="57"/>
    </location>
</feature>
<keyword evidence="1" id="KW-0472">Membrane</keyword>
<evidence type="ECO:0000313" key="2">
    <source>
        <dbReference type="EMBL" id="RID42633.1"/>
    </source>
</evidence>
<reference evidence="2 3" key="1">
    <citation type="submission" date="2018-06" db="EMBL/GenBank/DDBJ databases">
        <title>WGS assembly of Brassica rapa FPsc.</title>
        <authorList>
            <person name="Bowman J."/>
            <person name="Kohchi T."/>
            <person name="Yamato K."/>
            <person name="Jenkins J."/>
            <person name="Shu S."/>
            <person name="Ishizaki K."/>
            <person name="Yamaoka S."/>
            <person name="Nishihama R."/>
            <person name="Nakamura Y."/>
            <person name="Berger F."/>
            <person name="Adam C."/>
            <person name="Aki S."/>
            <person name="Althoff F."/>
            <person name="Araki T."/>
            <person name="Arteaga-Vazquez M."/>
            <person name="Balasubrmanian S."/>
            <person name="Bauer D."/>
            <person name="Boehm C."/>
            <person name="Briginshaw L."/>
            <person name="Caballero-Perez J."/>
            <person name="Catarino B."/>
            <person name="Chen F."/>
            <person name="Chiyoda S."/>
            <person name="Chovatia M."/>
            <person name="Davies K."/>
            <person name="Delmans M."/>
            <person name="Demura T."/>
            <person name="Dierschke T."/>
            <person name="Dolan L."/>
            <person name="Dorantes-Acosta A."/>
            <person name="Eklund D."/>
            <person name="Florent S."/>
            <person name="Flores-Sandoval E."/>
            <person name="Fujiyama A."/>
            <person name="Fukuzawa H."/>
            <person name="Galik B."/>
            <person name="Grimanelli D."/>
            <person name="Grimwood J."/>
            <person name="Grossniklaus U."/>
            <person name="Hamada T."/>
            <person name="Haseloff J."/>
            <person name="Hetherington A."/>
            <person name="Higo A."/>
            <person name="Hirakawa Y."/>
            <person name="Hundley H."/>
            <person name="Ikeda Y."/>
            <person name="Inoue K."/>
            <person name="Inoue S."/>
            <person name="Ishida S."/>
            <person name="Jia Q."/>
            <person name="Kakita M."/>
            <person name="Kanazawa T."/>
            <person name="Kawai Y."/>
            <person name="Kawashima T."/>
            <person name="Kennedy M."/>
            <person name="Kinose K."/>
            <person name="Kinoshita T."/>
            <person name="Kohara Y."/>
            <person name="Koide E."/>
            <person name="Komatsu K."/>
            <person name="Kopischke S."/>
            <person name="Kubo M."/>
            <person name="Kyozuka J."/>
            <person name="Lagercrantz U."/>
            <person name="Lin S."/>
            <person name="Lindquist E."/>
            <person name="Lipzen A."/>
            <person name="Lu C."/>
            <person name="Luna E."/>
            <person name="Martienssen R."/>
            <person name="Minamino N."/>
            <person name="Mizutani M."/>
            <person name="Mizutani M."/>
            <person name="Mochizuki N."/>
            <person name="Monte I."/>
            <person name="Mosher R."/>
            <person name="Nagasaki H."/>
            <person name="Nakagami H."/>
            <person name="Naramoto S."/>
            <person name="Nishitani K."/>
            <person name="Ohtani M."/>
            <person name="Okamoto T."/>
            <person name="Okumura M."/>
            <person name="Phillips J."/>
            <person name="Pollak B."/>
            <person name="Reinders A."/>
            <person name="Roevekamp M."/>
            <person name="Sano R."/>
            <person name="Sawa S."/>
            <person name="Schmid M."/>
            <person name="Shirakawa M."/>
            <person name="Solano R."/>
            <person name="Spunde A."/>
            <person name="Suetsugu N."/>
            <person name="Sugano S."/>
            <person name="Sugiyama A."/>
            <person name="Sun R."/>
            <person name="Suzuki Y."/>
            <person name="Takenaka M."/>
            <person name="Takezawa D."/>
            <person name="Tomogane H."/>
            <person name="Tsuzuki M."/>
            <person name="Ueda T."/>
            <person name="Umeda M."/>
            <person name="Ward J."/>
            <person name="Watanabe Y."/>
            <person name="Yazaki K."/>
            <person name="Yokoyama R."/>
            <person name="Yoshitake Y."/>
            <person name="Yotsui I."/>
            <person name="Zachgo S."/>
            <person name="Schmutz J."/>
        </authorList>
    </citation>
    <scope>NUCLEOTIDE SEQUENCE [LARGE SCALE GENOMIC DNA]</scope>
    <source>
        <strain evidence="3">cv. B-3</strain>
    </source>
</reference>
<sequence length="119" mass="14015">MSSPSLFISRYLTFFIATFPLRPHRFNSPVNHRYSQLSLNMFSLMIPTNILLAVYNLSRILCRFVHRQCSFVSKTQTHSHPFHCSLRLLILRTLTWKLGMTGGSEHEYEEVRIRVLCQK</sequence>
<name>A0A397XXV8_BRACM</name>
<keyword evidence="1" id="KW-1133">Transmembrane helix</keyword>
<evidence type="ECO:0000313" key="3">
    <source>
        <dbReference type="Proteomes" id="UP000264353"/>
    </source>
</evidence>